<accession>A0ABP9IWM7</accession>
<dbReference type="Proteomes" id="UP001500610">
    <property type="component" value="Unassembled WGS sequence"/>
</dbReference>
<dbReference type="EMBL" id="BAABIV010000037">
    <property type="protein sequence ID" value="GAA5012998.1"/>
    <property type="molecule type" value="Genomic_DNA"/>
</dbReference>
<name>A0ABP9IWM7_9ACTN</name>
<keyword evidence="3" id="KW-1185">Reference proteome</keyword>
<reference evidence="3" key="1">
    <citation type="journal article" date="2019" name="Int. J. Syst. Evol. Microbiol.">
        <title>The Global Catalogue of Microorganisms (GCM) 10K type strain sequencing project: providing services to taxonomists for standard genome sequencing and annotation.</title>
        <authorList>
            <consortium name="The Broad Institute Genomics Platform"/>
            <consortium name="The Broad Institute Genome Sequencing Center for Infectious Disease"/>
            <person name="Wu L."/>
            <person name="Ma J."/>
        </authorList>
    </citation>
    <scope>NUCLEOTIDE SEQUENCE [LARGE SCALE GENOMIC DNA]</scope>
    <source>
        <strain evidence="3">JCM 17657</strain>
    </source>
</reference>
<protein>
    <recommendedName>
        <fullName evidence="4">Integral membrane protein</fullName>
    </recommendedName>
</protein>
<proteinExistence type="predicted"/>
<comment type="caution">
    <text evidence="2">The sequence shown here is derived from an EMBL/GenBank/DDBJ whole genome shotgun (WGS) entry which is preliminary data.</text>
</comment>
<sequence length="192" mass="20904">MAVPSIGRMGRRRYSSSAVHTGPHPSTEVAHDRRWAKDVAGTVRCSAALLALLLLVDACAGSLTPARSVLWVALALLLFTVLYPTRVSAGRGWLASRGLLREQRVRTDLLVSVCCLEDVGRRLVLRDVFGGRVELDTQVLTANPQLWYRLAEDARGSATRGSLASGERALRRVAERIDRETAQAVFEVSGLA</sequence>
<evidence type="ECO:0000256" key="1">
    <source>
        <dbReference type="SAM" id="MobiDB-lite"/>
    </source>
</evidence>
<organism evidence="2 3">
    <name type="scientific">Streptomyces hyderabadensis</name>
    <dbReference type="NCBI Taxonomy" id="598549"/>
    <lineage>
        <taxon>Bacteria</taxon>
        <taxon>Bacillati</taxon>
        <taxon>Actinomycetota</taxon>
        <taxon>Actinomycetes</taxon>
        <taxon>Kitasatosporales</taxon>
        <taxon>Streptomycetaceae</taxon>
        <taxon>Streptomyces</taxon>
    </lineage>
</organism>
<evidence type="ECO:0000313" key="2">
    <source>
        <dbReference type="EMBL" id="GAA5012998.1"/>
    </source>
</evidence>
<evidence type="ECO:0008006" key="4">
    <source>
        <dbReference type="Google" id="ProtNLM"/>
    </source>
</evidence>
<evidence type="ECO:0000313" key="3">
    <source>
        <dbReference type="Proteomes" id="UP001500610"/>
    </source>
</evidence>
<gene>
    <name evidence="2" type="ORF">GCM10023257_70940</name>
</gene>
<feature type="region of interest" description="Disordered" evidence="1">
    <location>
        <begin position="1"/>
        <end position="31"/>
    </location>
</feature>